<dbReference type="Pfam" id="PF00193">
    <property type="entry name" value="Xlink"/>
    <property type="match status" value="1"/>
</dbReference>
<keyword evidence="2" id="KW-0472">Membrane</keyword>
<evidence type="ECO:0000256" key="1">
    <source>
        <dbReference type="ARBA" id="ARBA00023157"/>
    </source>
</evidence>
<feature type="transmembrane region" description="Helical" evidence="2">
    <location>
        <begin position="29"/>
        <end position="47"/>
    </location>
</feature>
<evidence type="ECO:0000313" key="4">
    <source>
        <dbReference type="EMBL" id="QHT80968.1"/>
    </source>
</evidence>
<accession>A0A6C0HJZ1</accession>
<proteinExistence type="predicted"/>
<dbReference type="InterPro" id="IPR016187">
    <property type="entry name" value="CTDL_fold"/>
</dbReference>
<dbReference type="PROSITE" id="PS50963">
    <property type="entry name" value="LINK_2"/>
    <property type="match status" value="1"/>
</dbReference>
<reference evidence="4" key="1">
    <citation type="journal article" date="2020" name="Nature">
        <title>Giant virus diversity and host interactions through global metagenomics.</title>
        <authorList>
            <person name="Schulz F."/>
            <person name="Roux S."/>
            <person name="Paez-Espino D."/>
            <person name="Jungbluth S."/>
            <person name="Walsh D.A."/>
            <person name="Denef V.J."/>
            <person name="McMahon K.D."/>
            <person name="Konstantinidis K.T."/>
            <person name="Eloe-Fadrosh E.A."/>
            <person name="Kyrpides N.C."/>
            <person name="Woyke T."/>
        </authorList>
    </citation>
    <scope>NUCLEOTIDE SEQUENCE</scope>
    <source>
        <strain evidence="4">GVMAG-M-3300023184-135</strain>
    </source>
</reference>
<keyword evidence="2" id="KW-0812">Transmembrane</keyword>
<name>A0A6C0HJZ1_9ZZZZ</name>
<dbReference type="AlphaFoldDB" id="A0A6C0HJZ1"/>
<keyword evidence="2" id="KW-1133">Transmembrane helix</keyword>
<dbReference type="InterPro" id="IPR000538">
    <property type="entry name" value="Link_dom"/>
</dbReference>
<evidence type="ECO:0000256" key="2">
    <source>
        <dbReference type="SAM" id="Phobius"/>
    </source>
</evidence>
<sequence length="307" mass="32504">MDAFTWILILVGAVVILWVLLMGDIMSTLVLLMVAAILCFVLIYFGFVTVTDGNNNLDIVFNPSPAPPVGTVAPTQVNIAPAIPFTGPEVFYVSDNKFTYEEAQYVCKAYDSELATYLQVEQAYNVGAEWCGYGWSAGGLALFPTQQKSWEARITDPDVKKREICGRPGVNGGYFDPAMKFGVNCYGVKPKEPIRPKVSEENDRLVGMFKDQVDKLVVDPFGKSAWSKYNIVDTPTPTHGAASVGGKTTTPGAAAAPAAAAAGESPLSKTLSGVGTTLVSAVELAVSVVKGLFTGVGTAATEVATAK</sequence>
<protein>
    <recommendedName>
        <fullName evidence="3">Link domain-containing protein</fullName>
    </recommendedName>
</protein>
<dbReference type="SMART" id="SM00445">
    <property type="entry name" value="LINK"/>
    <property type="match status" value="1"/>
</dbReference>
<dbReference type="GO" id="GO:0007155">
    <property type="term" value="P:cell adhesion"/>
    <property type="evidence" value="ECO:0007669"/>
    <property type="project" value="InterPro"/>
</dbReference>
<organism evidence="4">
    <name type="scientific">viral metagenome</name>
    <dbReference type="NCBI Taxonomy" id="1070528"/>
    <lineage>
        <taxon>unclassified sequences</taxon>
        <taxon>metagenomes</taxon>
        <taxon>organismal metagenomes</taxon>
    </lineage>
</organism>
<dbReference type="InterPro" id="IPR016186">
    <property type="entry name" value="C-type_lectin-like/link_sf"/>
</dbReference>
<feature type="domain" description="Link" evidence="3">
    <location>
        <begin position="87"/>
        <end position="187"/>
    </location>
</feature>
<evidence type="ECO:0000259" key="3">
    <source>
        <dbReference type="PROSITE" id="PS50963"/>
    </source>
</evidence>
<keyword evidence="1" id="KW-1015">Disulfide bond</keyword>
<dbReference type="SUPFAM" id="SSF56436">
    <property type="entry name" value="C-type lectin-like"/>
    <property type="match status" value="1"/>
</dbReference>
<dbReference type="Gene3D" id="3.10.100.10">
    <property type="entry name" value="Mannose-Binding Protein A, subunit A"/>
    <property type="match status" value="1"/>
</dbReference>
<dbReference type="GO" id="GO:0005540">
    <property type="term" value="F:hyaluronic acid binding"/>
    <property type="evidence" value="ECO:0007669"/>
    <property type="project" value="InterPro"/>
</dbReference>
<dbReference type="EMBL" id="MN739976">
    <property type="protein sequence ID" value="QHT80968.1"/>
    <property type="molecule type" value="Genomic_DNA"/>
</dbReference>
<feature type="transmembrane region" description="Helical" evidence="2">
    <location>
        <begin position="6"/>
        <end position="22"/>
    </location>
</feature>